<dbReference type="CDD" id="cd03220">
    <property type="entry name" value="ABC_KpsT_Wzt"/>
    <property type="match status" value="1"/>
</dbReference>
<dbReference type="PROSITE" id="PS50893">
    <property type="entry name" value="ABC_TRANSPORTER_2"/>
    <property type="match status" value="1"/>
</dbReference>
<dbReference type="InterPro" id="IPR050683">
    <property type="entry name" value="Bact_Polysacc_Export_ATP-bd"/>
</dbReference>
<dbReference type="GO" id="GO:0005524">
    <property type="term" value="F:ATP binding"/>
    <property type="evidence" value="ECO:0007669"/>
    <property type="project" value="UniProtKB-KW"/>
</dbReference>
<dbReference type="SMART" id="SM00382">
    <property type="entry name" value="AAA"/>
    <property type="match status" value="1"/>
</dbReference>
<keyword evidence="2" id="KW-0813">Transport</keyword>
<dbReference type="SUPFAM" id="SSF52540">
    <property type="entry name" value="P-loop containing nucleoside triphosphate hydrolases"/>
    <property type="match status" value="1"/>
</dbReference>
<dbReference type="RefSeq" id="WP_407338208.1">
    <property type="nucleotide sequence ID" value="NZ_CP136862.1"/>
</dbReference>
<dbReference type="Pfam" id="PF00005">
    <property type="entry name" value="ABC_tran"/>
    <property type="match status" value="1"/>
</dbReference>
<organism evidence="6 7">
    <name type="scientific">Methylocapsa polymorpha</name>
    <dbReference type="NCBI Taxonomy" id="3080828"/>
    <lineage>
        <taxon>Bacteria</taxon>
        <taxon>Pseudomonadati</taxon>
        <taxon>Pseudomonadota</taxon>
        <taxon>Alphaproteobacteria</taxon>
        <taxon>Hyphomicrobiales</taxon>
        <taxon>Beijerinckiaceae</taxon>
        <taxon>Methylocapsa</taxon>
    </lineage>
</organism>
<evidence type="ECO:0000259" key="5">
    <source>
        <dbReference type="PROSITE" id="PS50893"/>
    </source>
</evidence>
<evidence type="ECO:0000256" key="4">
    <source>
        <dbReference type="ARBA" id="ARBA00022840"/>
    </source>
</evidence>
<evidence type="ECO:0000256" key="2">
    <source>
        <dbReference type="ARBA" id="ARBA00022448"/>
    </source>
</evidence>
<dbReference type="Proteomes" id="UP001626536">
    <property type="component" value="Chromosome"/>
</dbReference>
<keyword evidence="4 6" id="KW-0067">ATP-binding</keyword>
<keyword evidence="3" id="KW-0547">Nucleotide-binding</keyword>
<dbReference type="InterPro" id="IPR003439">
    <property type="entry name" value="ABC_transporter-like_ATP-bd"/>
</dbReference>
<dbReference type="PANTHER" id="PTHR46743:SF2">
    <property type="entry name" value="TEICHOIC ACIDS EXPORT ATP-BINDING PROTEIN TAGH"/>
    <property type="match status" value="1"/>
</dbReference>
<dbReference type="EMBL" id="CP136862">
    <property type="protein sequence ID" value="WOJ88771.1"/>
    <property type="molecule type" value="Genomic_DNA"/>
</dbReference>
<dbReference type="PANTHER" id="PTHR46743">
    <property type="entry name" value="TEICHOIC ACIDS EXPORT ATP-BINDING PROTEIN TAGH"/>
    <property type="match status" value="1"/>
</dbReference>
<dbReference type="InterPro" id="IPR003593">
    <property type="entry name" value="AAA+_ATPase"/>
</dbReference>
<evidence type="ECO:0000313" key="7">
    <source>
        <dbReference type="Proteomes" id="UP001626536"/>
    </source>
</evidence>
<reference evidence="6 7" key="1">
    <citation type="submission" date="2023-10" db="EMBL/GenBank/DDBJ databases">
        <title>Novel methanotroph of the genus Methylocapsa from a subarctic wetland.</title>
        <authorList>
            <person name="Belova S.E."/>
            <person name="Oshkin I.Y."/>
            <person name="Miroshnikov K."/>
            <person name="Dedysh S.N."/>
        </authorList>
    </citation>
    <scope>NUCLEOTIDE SEQUENCE [LARGE SCALE GENOMIC DNA]</scope>
    <source>
        <strain evidence="6 7">RX1</strain>
    </source>
</reference>
<dbReference type="InterPro" id="IPR015860">
    <property type="entry name" value="ABC_transpr_TagH-like"/>
</dbReference>
<evidence type="ECO:0000256" key="3">
    <source>
        <dbReference type="ARBA" id="ARBA00022741"/>
    </source>
</evidence>
<name>A0ABZ0HS72_9HYPH</name>
<keyword evidence="7" id="KW-1185">Reference proteome</keyword>
<feature type="domain" description="ABC transporter" evidence="5">
    <location>
        <begin position="20"/>
        <end position="247"/>
    </location>
</feature>
<dbReference type="InterPro" id="IPR027417">
    <property type="entry name" value="P-loop_NTPase"/>
</dbReference>
<evidence type="ECO:0000313" key="6">
    <source>
        <dbReference type="EMBL" id="WOJ88771.1"/>
    </source>
</evidence>
<evidence type="ECO:0000256" key="1">
    <source>
        <dbReference type="ARBA" id="ARBA00005417"/>
    </source>
</evidence>
<accession>A0ABZ0HS72</accession>
<comment type="similarity">
    <text evidence="1">Belongs to the ABC transporter superfamily.</text>
</comment>
<dbReference type="Gene3D" id="3.40.50.300">
    <property type="entry name" value="P-loop containing nucleotide triphosphate hydrolases"/>
    <property type="match status" value="1"/>
</dbReference>
<gene>
    <name evidence="6" type="ORF">RZS28_13235</name>
</gene>
<protein>
    <submittedName>
        <fullName evidence="6">ABC transporter ATP-binding protein</fullName>
    </submittedName>
</protein>
<sequence length="254" mass="27414">MSSDLVISCDSVGKAFQLYLRRNDQLMQAIFGHWKQYYHHHWVLRNVSFRVHRGETVGIIGRNGAGKTTLLQIICGITKPTQGSVKVTGRVAPILALGAGFDLELTGRENALIGGAILGMRRSEVESRLDAIASFADIGDFFYQPLKMYSTGMAARLAFAICAHADADILIVDEALSVGDAAFGAKCDAFIRDFARRGTILVVSHDLEVLATICDRVIWIDDGEVRDLGSSDNVIAGYREALEGPAAAAQAATA</sequence>
<proteinExistence type="inferred from homology"/>